<feature type="domain" description="Large polyvalent protein associated" evidence="3">
    <location>
        <begin position="30"/>
        <end position="111"/>
    </location>
</feature>
<reference evidence="4 5" key="1">
    <citation type="submission" date="2018-10" db="EMBL/GenBank/DDBJ databases">
        <title>Draft genome sequence of Aquitalea MWU14-2217 isolated from a wild cranberry bog in Provincetown, Massachusetts.</title>
        <authorList>
            <person name="Ebadzadsahrai G."/>
            <person name="Soby S."/>
        </authorList>
    </citation>
    <scope>NUCLEOTIDE SEQUENCE [LARGE SCALE GENOMIC DNA]</scope>
    <source>
        <strain evidence="4 5">MWU14-2217</strain>
    </source>
</reference>
<sequence>MADSNPYDSLVDEMMTGQGAAIRNNIYSNVGQSADKAAQIQQLAKTTGLPQQSVAFDPDAAQRTATMLHMDVGKLQTQYPHLAANLESPNFAAIAHDDLPNLAATEQAVKSLPPPSPAAQPQGWLSQIGDTAYAGLQGFAGSFNSAARGLNIVGGAFPTLYDKAASLVTGKDSTAAQDAYFDRFVKPLDDNASYFNLSPNAGVLQKVVHAVGAGAGMFTQVAATGGMGGVAAPASVLGARTAVSSAVEHATKSMAFPALTAAVNTGNDVYQQTGSAAAAVKAATAAYGTNTAMGVLPIGMEGGLLKRLVTGVPVGIATGEANRQVTNAAMPDSMQQPRDISDVIVNGITGAILSGAMGGRGGALESAVRENYGQEVKAAQAEQGMQGLATLSELATGSKLRQRDPDAFKQFIQNVTEDGHLSDVYVDGKLFDDVLNQSGVDRNQLQALMPDVAKQLPTALQTMGDVRIPVADYATHIAGGKLDDALMPHLKTDPDGMTYQQAQDYRTNVQGELVKQAQDLADKQQAQDARDQALQAVYDDRLAQLNSAGRFTDDVNKQYASLHQQLVATLADREGMPIDQVHQMLPLHVQGDGTGDLAQGSQDGPFGPISQDFHHDAPGAIAHLLKNKSGEAVGALHHPEIGDIDLVYGKEGTGESDGYGVAKLAKYHPEVLDKLQDVLSEMKVVQRGTNRVRMESADHKASVRLTWDDQAKNWLLTAFKKKERGVADTRTDTASIGEADDTARRSDASDSIVDQDIQKFYQSRVADQAPSNDGILQRVKNTLRQGMGLLTNAKEAQSPDPLTNPPHKGGSVESGDEPLKQTITAQGDRGYFDPASKTIGLLKDADLSTFLHETGHYWLEAMHEFVQRPEASEGLRGDFDTLLRSFGTQGDTAADRLANWSASDMAARRAGHEQFAEGFERYLLEGKAPTPELQTLFSRFRSWLMNVYRSLTGVGQELSPEVRGVFDRMVASEDAIREAERVRGYLTPDLLGEVTPETQQYQSLGQQATDQAISEMQTRSIRDMKWISNAKSKAMRDLQRTARDERAKIAAEVTKEVMEQPVNKARTWLTKGETVDPNGDAIKAEKGYKLNTDALSELFPKGELGGTTLDGLRGMHAKDGLHPDLVADMFGYNSGRELVHDLLNAPRAKDEIEGMTDQRMLERHGDLVDPVSIERAAEVAIHNDARAKMMATGLKVLTKSPMPVRDIEKAAKAAADVAIAQKKVGDLRPAQYSAAETKANKALLKLAPKDPMGAAQAQRAALLNNRLFKSSTEALADVRSALTYFKRFQRESTLKKIAPEEREQILTELGKYDFRINPSDEPSRAQKNLQQWAESQQQAGYTPIIDQAALQIAPRTQYRSMTVEELRGLRDMIGSIEKIGRDKVTATWRGQRMALADVVGEFVGKMQEHAQKFTPDQLYNAPDKRGIGQIPLAFAKMGAALRATEASLKPQQYKANHFDAHELLGPFHELFNSVFDANYRKIDLTRQQADIARSVADKLGKDWQQSLHNFVDNSTLLDPKLTEESGRPVYMRISRDNLIQMAAHAGSESNFDKLAKGYNWDPATVWGFLDGKLTKEDATAVKTQWEMANHHWEDTKAMYERMGQVVPPKVEARPYRLRLADGTVEDMPGGYMPIRYDPLRSRLGAKQQAERAIDVEAGRFGYDFFGRDTTTNGSMNARNDGYADALDLSHERFERALAETIHDLAYRETLVNVNKIITDSDFRGQFLKTFGRENYDALHTWLGRIANSETVDRQAEGWGKWFRYTRTGMVMNAIALRATTVLKHGGSALFKSAGYFVGGGEKYLLGRMRLLVTDYSNQIASAQEKFSEIRARLLQQDRDYRETVSSLYQPESPRAWAERFGHSAVAWADMMSAVPTAWAAYDRAITEGIPTRMGGTGKPMTEAQAVAYANQMVREAHGSNIESARSNTMSTPHEGVKMFTTLYGFQNNTLGQLLNATSMLKTQGISKPEVLARSMMAVLVPALVAGAVTDGLPKADDWESWLAKATGDEMVSTIPFARDLYSFAMGYHHAGVIGPEAWMQSVAQPLIDGVKAATGHHVTGAIQHIADAAGMGLHIPGLGQLGKMAQYEYDIATGNKPQPADALEHAQGLTVGTHTKH</sequence>
<evidence type="ECO:0008006" key="6">
    <source>
        <dbReference type="Google" id="ProtNLM"/>
    </source>
</evidence>
<dbReference type="EMBL" id="RFAR01000019">
    <property type="protein sequence ID" value="RMD00069.1"/>
    <property type="molecule type" value="Genomic_DNA"/>
</dbReference>
<gene>
    <name evidence="4" type="ORF">EAY64_05585</name>
</gene>
<evidence type="ECO:0000259" key="2">
    <source>
        <dbReference type="Pfam" id="PF18809"/>
    </source>
</evidence>
<evidence type="ECO:0000259" key="3">
    <source>
        <dbReference type="Pfam" id="PF18834"/>
    </source>
</evidence>
<name>A0A454JL10_9NEIS</name>
<feature type="region of interest" description="Disordered" evidence="1">
    <location>
        <begin position="731"/>
        <end position="750"/>
    </location>
</feature>
<dbReference type="InterPro" id="IPR040738">
    <property type="entry name" value="LPD22"/>
</dbReference>
<comment type="caution">
    <text evidence="4">The sequence shown here is derived from an EMBL/GenBank/DDBJ whole genome shotgun (WGS) entry which is preliminary data.</text>
</comment>
<evidence type="ECO:0000313" key="5">
    <source>
        <dbReference type="Proteomes" id="UP000274139"/>
    </source>
</evidence>
<dbReference type="Pfam" id="PF18834">
    <property type="entry name" value="LPD22"/>
    <property type="match status" value="1"/>
</dbReference>
<evidence type="ECO:0000313" key="4">
    <source>
        <dbReference type="EMBL" id="RMD00069.1"/>
    </source>
</evidence>
<evidence type="ECO:0000256" key="1">
    <source>
        <dbReference type="SAM" id="MobiDB-lite"/>
    </source>
</evidence>
<feature type="domain" description="Phage-Barnase-EndoU-ColicinE5/D-RelE-like nuclease" evidence="2">
    <location>
        <begin position="636"/>
        <end position="723"/>
    </location>
</feature>
<organism evidence="4 5">
    <name type="scientific">Aquitalea palustris</name>
    <dbReference type="NCBI Taxonomy" id="2480983"/>
    <lineage>
        <taxon>Bacteria</taxon>
        <taxon>Pseudomonadati</taxon>
        <taxon>Pseudomonadota</taxon>
        <taxon>Betaproteobacteria</taxon>
        <taxon>Neisseriales</taxon>
        <taxon>Chromobacteriaceae</taxon>
        <taxon>Aquitalea</taxon>
    </lineage>
</organism>
<dbReference type="Pfam" id="PF18809">
    <property type="entry name" value="PBECR1"/>
    <property type="match status" value="1"/>
</dbReference>
<proteinExistence type="predicted"/>
<dbReference type="Proteomes" id="UP000274139">
    <property type="component" value="Unassembled WGS sequence"/>
</dbReference>
<dbReference type="OrthoDB" id="8602427at2"/>
<feature type="region of interest" description="Disordered" evidence="1">
    <location>
        <begin position="791"/>
        <end position="817"/>
    </location>
</feature>
<dbReference type="InterPro" id="IPR041092">
    <property type="entry name" value="PBECR1"/>
</dbReference>
<keyword evidence="5" id="KW-1185">Reference proteome</keyword>
<accession>A0A454JL10</accession>
<dbReference type="RefSeq" id="WP_103523799.1">
    <property type="nucleotide sequence ID" value="NZ_JAIZDC010000001.1"/>
</dbReference>
<protein>
    <recommendedName>
        <fullName evidence="6">Large polyvalent protein associated domain-containing protein</fullName>
    </recommendedName>
</protein>